<feature type="non-terminal residue" evidence="2">
    <location>
        <position position="91"/>
    </location>
</feature>
<sequence length="91" mass="9980">MEALRSLLVALLALCMMPSVFSLECYECTNTPVFPGVTACNSDNVTKITCGQFYDRCMTIKYDMAIGEISIAVELKNCSNSMACDPNSDFN</sequence>
<dbReference type="Proteomes" id="UP001163046">
    <property type="component" value="Unassembled WGS sequence"/>
</dbReference>
<proteinExistence type="predicted"/>
<dbReference type="AlphaFoldDB" id="A0A9W9YJK8"/>
<organism evidence="2 3">
    <name type="scientific">Desmophyllum pertusum</name>
    <dbReference type="NCBI Taxonomy" id="174260"/>
    <lineage>
        <taxon>Eukaryota</taxon>
        <taxon>Metazoa</taxon>
        <taxon>Cnidaria</taxon>
        <taxon>Anthozoa</taxon>
        <taxon>Hexacorallia</taxon>
        <taxon>Scleractinia</taxon>
        <taxon>Caryophylliina</taxon>
        <taxon>Caryophylliidae</taxon>
        <taxon>Desmophyllum</taxon>
    </lineage>
</organism>
<comment type="caution">
    <text evidence="2">The sequence shown here is derived from an EMBL/GenBank/DDBJ whole genome shotgun (WGS) entry which is preliminary data.</text>
</comment>
<dbReference type="InterPro" id="IPR045860">
    <property type="entry name" value="Snake_toxin-like_sf"/>
</dbReference>
<name>A0A9W9YJK8_9CNID</name>
<evidence type="ECO:0000313" key="3">
    <source>
        <dbReference type="Proteomes" id="UP001163046"/>
    </source>
</evidence>
<evidence type="ECO:0008006" key="4">
    <source>
        <dbReference type="Google" id="ProtNLM"/>
    </source>
</evidence>
<feature type="chain" id="PRO_5040728799" description="Sodefrin-like factor" evidence="1">
    <location>
        <begin position="23"/>
        <end position="91"/>
    </location>
</feature>
<gene>
    <name evidence="2" type="ORF">OS493_032134</name>
</gene>
<dbReference type="OrthoDB" id="5970216at2759"/>
<protein>
    <recommendedName>
        <fullName evidence="4">Sodefrin-like factor</fullName>
    </recommendedName>
</protein>
<evidence type="ECO:0000256" key="1">
    <source>
        <dbReference type="SAM" id="SignalP"/>
    </source>
</evidence>
<accession>A0A9W9YJK8</accession>
<keyword evidence="3" id="KW-1185">Reference proteome</keyword>
<reference evidence="2" key="1">
    <citation type="submission" date="2023-01" db="EMBL/GenBank/DDBJ databases">
        <title>Genome assembly of the deep-sea coral Lophelia pertusa.</title>
        <authorList>
            <person name="Herrera S."/>
            <person name="Cordes E."/>
        </authorList>
    </citation>
    <scope>NUCLEOTIDE SEQUENCE</scope>
    <source>
        <strain evidence="2">USNM1676648</strain>
        <tissue evidence="2">Polyp</tissue>
    </source>
</reference>
<dbReference type="Gene3D" id="2.10.60.10">
    <property type="entry name" value="CD59"/>
    <property type="match status" value="1"/>
</dbReference>
<evidence type="ECO:0000313" key="2">
    <source>
        <dbReference type="EMBL" id="KAJ7353858.1"/>
    </source>
</evidence>
<feature type="signal peptide" evidence="1">
    <location>
        <begin position="1"/>
        <end position="22"/>
    </location>
</feature>
<dbReference type="EMBL" id="MU827340">
    <property type="protein sequence ID" value="KAJ7353858.1"/>
    <property type="molecule type" value="Genomic_DNA"/>
</dbReference>
<keyword evidence="1" id="KW-0732">Signal</keyword>